<dbReference type="InParanoid" id="G3HFC5"/>
<evidence type="ECO:0000313" key="2">
    <source>
        <dbReference type="Proteomes" id="UP000001075"/>
    </source>
</evidence>
<dbReference type="Proteomes" id="UP000001075">
    <property type="component" value="Unassembled WGS sequence"/>
</dbReference>
<gene>
    <name evidence="1" type="ORF">I79_009281</name>
</gene>
<dbReference type="AlphaFoldDB" id="G3HFC5"/>
<dbReference type="EMBL" id="JH000326">
    <property type="protein sequence ID" value="EGW06040.1"/>
    <property type="molecule type" value="Genomic_DNA"/>
</dbReference>
<sequence>MTREAILIVPVLELIEGWLYRYQRVAKGQRKENHFLPEETWLASPQPKEAMYEDKQV</sequence>
<name>G3HFC5_CRIGR</name>
<reference evidence="2" key="1">
    <citation type="journal article" date="2011" name="Nat. Biotechnol.">
        <title>The genomic sequence of the Chinese hamster ovary (CHO)-K1 cell line.</title>
        <authorList>
            <person name="Xu X."/>
            <person name="Nagarajan H."/>
            <person name="Lewis N.E."/>
            <person name="Pan S."/>
            <person name="Cai Z."/>
            <person name="Liu X."/>
            <person name="Chen W."/>
            <person name="Xie M."/>
            <person name="Wang W."/>
            <person name="Hammond S."/>
            <person name="Andersen M.R."/>
            <person name="Neff N."/>
            <person name="Passarelli B."/>
            <person name="Koh W."/>
            <person name="Fan H.C."/>
            <person name="Wang J."/>
            <person name="Gui Y."/>
            <person name="Lee K.H."/>
            <person name="Betenbaugh M.J."/>
            <person name="Quake S.R."/>
            <person name="Famili I."/>
            <person name="Palsson B.O."/>
            <person name="Wang J."/>
        </authorList>
    </citation>
    <scope>NUCLEOTIDE SEQUENCE [LARGE SCALE GENOMIC DNA]</scope>
    <source>
        <strain evidence="2">CHO K1 cell line</strain>
    </source>
</reference>
<accession>G3HFC5</accession>
<evidence type="ECO:0000313" key="1">
    <source>
        <dbReference type="EMBL" id="EGW06040.1"/>
    </source>
</evidence>
<proteinExistence type="predicted"/>
<protein>
    <submittedName>
        <fullName evidence="1">Uncharacterized protein</fullName>
    </submittedName>
</protein>
<organism evidence="1 2">
    <name type="scientific">Cricetulus griseus</name>
    <name type="common">Chinese hamster</name>
    <name type="synonym">Cricetulus barabensis griseus</name>
    <dbReference type="NCBI Taxonomy" id="10029"/>
    <lineage>
        <taxon>Eukaryota</taxon>
        <taxon>Metazoa</taxon>
        <taxon>Chordata</taxon>
        <taxon>Craniata</taxon>
        <taxon>Vertebrata</taxon>
        <taxon>Euteleostomi</taxon>
        <taxon>Mammalia</taxon>
        <taxon>Eutheria</taxon>
        <taxon>Euarchontoglires</taxon>
        <taxon>Glires</taxon>
        <taxon>Rodentia</taxon>
        <taxon>Myomorpha</taxon>
        <taxon>Muroidea</taxon>
        <taxon>Cricetidae</taxon>
        <taxon>Cricetinae</taxon>
        <taxon>Cricetulus</taxon>
    </lineage>
</organism>